<dbReference type="CDD" id="cd20303">
    <property type="entry name" value="cupin_ChrR_1"/>
    <property type="match status" value="1"/>
</dbReference>
<accession>A0A6H1UIJ3</accession>
<organism evidence="2 3">
    <name type="scientific">Ferrimonas lipolytica</name>
    <dbReference type="NCBI Taxonomy" id="2724191"/>
    <lineage>
        <taxon>Bacteria</taxon>
        <taxon>Pseudomonadati</taxon>
        <taxon>Pseudomonadota</taxon>
        <taxon>Gammaproteobacteria</taxon>
        <taxon>Alteromonadales</taxon>
        <taxon>Ferrimonadaceae</taxon>
        <taxon>Ferrimonas</taxon>
    </lineage>
</organism>
<protein>
    <recommendedName>
        <fullName evidence="1">ChrR-like cupin domain-containing protein</fullName>
    </recommendedName>
</protein>
<gene>
    <name evidence="2" type="ORF">HER31_08650</name>
</gene>
<dbReference type="Gene3D" id="2.60.120.10">
    <property type="entry name" value="Jelly Rolls"/>
    <property type="match status" value="1"/>
</dbReference>
<dbReference type="InterPro" id="IPR011051">
    <property type="entry name" value="RmlC_Cupin_sf"/>
</dbReference>
<dbReference type="EMBL" id="CP051180">
    <property type="protein sequence ID" value="QIZ78854.1"/>
    <property type="molecule type" value="Genomic_DNA"/>
</dbReference>
<feature type="domain" description="ChrR-like cupin" evidence="1">
    <location>
        <begin position="1"/>
        <end position="95"/>
    </location>
</feature>
<dbReference type="InterPro" id="IPR025979">
    <property type="entry name" value="ChrR-like_cupin_dom"/>
</dbReference>
<name>A0A6H1UIJ3_9GAMM</name>
<sequence length="197" mass="22060">MAWQASPAVGVLRKRLFHRGGAESGVVSSIVRYEPNSDFAAHQHPQGEEILVLEGVFSDEHGDYPQGYHLLNPDGSCHTPFSQQGCTLWVKLRQYDGADRPLQHSDSINQGQWQQAEVGVSVKTLYQQRGYAEQICLVRLHCAEMTVTGPFELLLLSGELDDQFGNHTKLSYLRWSENSSLTVAASGDAEFYLCQYR</sequence>
<keyword evidence="3" id="KW-1185">Reference proteome</keyword>
<dbReference type="Pfam" id="PF12973">
    <property type="entry name" value="Cupin_7"/>
    <property type="match status" value="1"/>
</dbReference>
<dbReference type="SUPFAM" id="SSF51182">
    <property type="entry name" value="RmlC-like cupins"/>
    <property type="match status" value="1"/>
</dbReference>
<evidence type="ECO:0000313" key="2">
    <source>
        <dbReference type="EMBL" id="QIZ78854.1"/>
    </source>
</evidence>
<evidence type="ECO:0000313" key="3">
    <source>
        <dbReference type="Proteomes" id="UP000501602"/>
    </source>
</evidence>
<dbReference type="AlphaFoldDB" id="A0A6H1UIJ3"/>
<dbReference type="InterPro" id="IPR014710">
    <property type="entry name" value="RmlC-like_jellyroll"/>
</dbReference>
<proteinExistence type="predicted"/>
<evidence type="ECO:0000259" key="1">
    <source>
        <dbReference type="Pfam" id="PF12973"/>
    </source>
</evidence>
<reference evidence="2 3" key="1">
    <citation type="submission" date="2020-04" db="EMBL/GenBank/DDBJ databases">
        <title>Ferrimonas sp. S7 isolated from sea water.</title>
        <authorList>
            <person name="Bae S.S."/>
            <person name="Baek K."/>
        </authorList>
    </citation>
    <scope>NUCLEOTIDE SEQUENCE [LARGE SCALE GENOMIC DNA]</scope>
    <source>
        <strain evidence="2 3">S7</strain>
    </source>
</reference>
<dbReference type="Proteomes" id="UP000501602">
    <property type="component" value="Chromosome"/>
</dbReference>
<dbReference type="KEGG" id="fes:HER31_08650"/>